<evidence type="ECO:0000313" key="1">
    <source>
        <dbReference type="EMBL" id="KAJ9074779.1"/>
    </source>
</evidence>
<dbReference type="Proteomes" id="UP001165960">
    <property type="component" value="Unassembled WGS sequence"/>
</dbReference>
<sequence length="454" mass="52966">MLNKKVADLLNLRYVDVPPWERGLMRTPLLVTKWLMLSTFPSAVITCFLLLLVRKWSILDHTMLLWSICEIACYTYWKKRMEKPYTRKSFTIALNQRVPFAKHILSHTDNIKEIFSRWMLVRPPGALSIEYFKPFIRDMFFEKDISDMSPNELVIAEDIYDLFNEHIKQTPEPTKSLAKVHFMSPANDTFPYYPKSLVFSLIIFTTNNLAHSAMCTFGFRRHETRGLAYWFLSGDSDEPPIMYIHGLGVGYILYLTKIYSIMKAHPGRAIILLEFPHVCMQPSDVILDHDQTLQELDVMFLRHNLEKVSLVSHSYGTIVANWIIRQRPQYVAKSVLVVPVCFMMWDPTMANTIFYAAPFCMSHEGFRFSLAADPLISLALTKKMYWYESVLYPEYITMPTTIFLAQDDFMVDSYAIQRYLEKLLPSHSRLVLLDTFHGGSLLHHENHDPIIRSM</sequence>
<gene>
    <name evidence="1" type="ORF">DSO57_1003057</name>
</gene>
<organism evidence="1 2">
    <name type="scientific">Entomophthora muscae</name>
    <dbReference type="NCBI Taxonomy" id="34485"/>
    <lineage>
        <taxon>Eukaryota</taxon>
        <taxon>Fungi</taxon>
        <taxon>Fungi incertae sedis</taxon>
        <taxon>Zoopagomycota</taxon>
        <taxon>Entomophthoromycotina</taxon>
        <taxon>Entomophthoromycetes</taxon>
        <taxon>Entomophthorales</taxon>
        <taxon>Entomophthoraceae</taxon>
        <taxon>Entomophthora</taxon>
    </lineage>
</organism>
<name>A0ACC2TJC3_9FUNG</name>
<comment type="caution">
    <text evidence="1">The sequence shown here is derived from an EMBL/GenBank/DDBJ whole genome shotgun (WGS) entry which is preliminary data.</text>
</comment>
<keyword evidence="2" id="KW-1185">Reference proteome</keyword>
<accession>A0ACC2TJC3</accession>
<evidence type="ECO:0000313" key="2">
    <source>
        <dbReference type="Proteomes" id="UP001165960"/>
    </source>
</evidence>
<dbReference type="EMBL" id="QTSX02002847">
    <property type="protein sequence ID" value="KAJ9074779.1"/>
    <property type="molecule type" value="Genomic_DNA"/>
</dbReference>
<proteinExistence type="predicted"/>
<reference evidence="1" key="1">
    <citation type="submission" date="2022-04" db="EMBL/GenBank/DDBJ databases">
        <title>Genome of the entomopathogenic fungus Entomophthora muscae.</title>
        <authorList>
            <person name="Elya C."/>
            <person name="Lovett B.R."/>
            <person name="Lee E."/>
            <person name="Macias A.M."/>
            <person name="Hajek A.E."/>
            <person name="De Bivort B.L."/>
            <person name="Kasson M.T."/>
            <person name="De Fine Licht H.H."/>
            <person name="Stajich J.E."/>
        </authorList>
    </citation>
    <scope>NUCLEOTIDE SEQUENCE</scope>
    <source>
        <strain evidence="1">Berkeley</strain>
    </source>
</reference>
<protein>
    <submittedName>
        <fullName evidence="1">Uncharacterized protein</fullName>
    </submittedName>
</protein>